<name>A0ABS0BU74_9GAMM</name>
<dbReference type="InterPro" id="IPR012902">
    <property type="entry name" value="N_methyl_site"/>
</dbReference>
<protein>
    <submittedName>
        <fullName evidence="2">Prepilin-type N-terminal cleavage/methylation domain-containing protein</fullName>
    </submittedName>
</protein>
<gene>
    <name evidence="2" type="ORF">H8792_003440</name>
</gene>
<accession>A0ABS0BU74</accession>
<keyword evidence="1" id="KW-0472">Membrane</keyword>
<keyword evidence="1" id="KW-0812">Transmembrane</keyword>
<dbReference type="EMBL" id="JACBGI020000003">
    <property type="protein sequence ID" value="MBF6057386.1"/>
    <property type="molecule type" value="Genomic_DNA"/>
</dbReference>
<evidence type="ECO:0000313" key="3">
    <source>
        <dbReference type="Proteomes" id="UP001193680"/>
    </source>
</evidence>
<evidence type="ECO:0000313" key="2">
    <source>
        <dbReference type="EMBL" id="MBF6057386.1"/>
    </source>
</evidence>
<dbReference type="RefSeq" id="WP_185977531.1">
    <property type="nucleotide sequence ID" value="NZ_JACBGI020000003.1"/>
</dbReference>
<proteinExistence type="predicted"/>
<feature type="transmembrane region" description="Helical" evidence="1">
    <location>
        <begin position="21"/>
        <end position="42"/>
    </location>
</feature>
<keyword evidence="1" id="KW-1133">Transmembrane helix</keyword>
<sequence>MDFKQRNQASFARRQIREDGFTLLELLMVVTILSSTAMLAMMTMETQTSQHRIIDTENRLKLLKNATVKTVYINQSPVDTGYVVDNGRLPPCVAGLLTATDCDVSTGGTSSMLTYGFQAPVFDPTPDATSRFNNNSGDETEFLESDERLWKGFRSVYLNSVITDDFRDSWRGTGDLDSSSSHACPGIANSNFDDERNYGWCRKLDSNRLTYIGLGRDGLTNYEADYDGDGVSPDANSDGVDDEDLIEPQQDKDMEISVEPSEWRRDSSATFLVNLTNNSGSDIEVSNTSTGYALVLLEFVNGEDRGFWRQTELAADTSLSSNTVVVSGNSIVLTATLASGLAIGEHLLFLAAKDSGGLRRVDDDYPRQNGSTDRLTHKFTVYSGIGIKDGSCGADICWEIN</sequence>
<dbReference type="Proteomes" id="UP001193680">
    <property type="component" value="Unassembled WGS sequence"/>
</dbReference>
<keyword evidence="3" id="KW-1185">Reference proteome</keyword>
<dbReference type="NCBIfam" id="TIGR02532">
    <property type="entry name" value="IV_pilin_GFxxxE"/>
    <property type="match status" value="1"/>
</dbReference>
<comment type="caution">
    <text evidence="2">The sequence shown here is derived from an EMBL/GenBank/DDBJ whole genome shotgun (WGS) entry which is preliminary data.</text>
</comment>
<reference evidence="2 3" key="1">
    <citation type="submission" date="2020-11" db="EMBL/GenBank/DDBJ databases">
        <title>Sulfur oxidizing isolate from Hospital Hole Sinkhole.</title>
        <authorList>
            <person name="Scott K.M."/>
        </authorList>
    </citation>
    <scope>NUCLEOTIDE SEQUENCE [LARGE SCALE GENOMIC DNA]</scope>
    <source>
        <strain evidence="2 3">HH1</strain>
    </source>
</reference>
<dbReference type="InterPro" id="IPR045584">
    <property type="entry name" value="Pilin-like"/>
</dbReference>
<evidence type="ECO:0000256" key="1">
    <source>
        <dbReference type="SAM" id="Phobius"/>
    </source>
</evidence>
<organism evidence="2 3">
    <name type="scientific">Thiomicrorhabdus heinhorstiae</name>
    <dbReference type="NCBI Taxonomy" id="2748010"/>
    <lineage>
        <taxon>Bacteria</taxon>
        <taxon>Pseudomonadati</taxon>
        <taxon>Pseudomonadota</taxon>
        <taxon>Gammaproteobacteria</taxon>
        <taxon>Thiotrichales</taxon>
        <taxon>Piscirickettsiaceae</taxon>
        <taxon>Thiomicrorhabdus</taxon>
    </lineage>
</organism>
<dbReference type="SUPFAM" id="SSF54523">
    <property type="entry name" value="Pili subunits"/>
    <property type="match status" value="1"/>
</dbReference>